<comment type="similarity">
    <text evidence="2">Belongs to the resistance-nodulation-cell division (RND) (TC 2.A.6) family.</text>
</comment>
<organism evidence="11">
    <name type="scientific">Singulisphaera sp. Ch08</name>
    <dbReference type="NCBI Taxonomy" id="3120278"/>
    <lineage>
        <taxon>Bacteria</taxon>
        <taxon>Pseudomonadati</taxon>
        <taxon>Planctomycetota</taxon>
        <taxon>Planctomycetia</taxon>
        <taxon>Isosphaerales</taxon>
        <taxon>Isosphaeraceae</taxon>
        <taxon>Singulisphaera</taxon>
    </lineage>
</organism>
<feature type="transmembrane region" description="Helical" evidence="10">
    <location>
        <begin position="878"/>
        <end position="897"/>
    </location>
</feature>
<evidence type="ECO:0000256" key="1">
    <source>
        <dbReference type="ARBA" id="ARBA00004429"/>
    </source>
</evidence>
<dbReference type="GO" id="GO:0009636">
    <property type="term" value="P:response to toxic substance"/>
    <property type="evidence" value="ECO:0007669"/>
    <property type="project" value="UniProtKB-ARBA"/>
</dbReference>
<dbReference type="AlphaFoldDB" id="A0AAU7C9C1"/>
<dbReference type="Gene3D" id="1.20.1640.10">
    <property type="entry name" value="Multidrug efflux transporter AcrB transmembrane domain"/>
    <property type="match status" value="2"/>
</dbReference>
<evidence type="ECO:0000256" key="6">
    <source>
        <dbReference type="ARBA" id="ARBA00022692"/>
    </source>
</evidence>
<reference evidence="11" key="1">
    <citation type="submission" date="2024-05" db="EMBL/GenBank/DDBJ databases">
        <title>Planctomycetes of the genus Singulisphaera possess chitinolytic capabilities.</title>
        <authorList>
            <person name="Ivanova A."/>
        </authorList>
    </citation>
    <scope>NUCLEOTIDE SEQUENCE</scope>
    <source>
        <strain evidence="11">Ch08T</strain>
    </source>
</reference>
<keyword evidence="4" id="KW-1003">Cell membrane</keyword>
<feature type="transmembrane region" description="Helical" evidence="10">
    <location>
        <begin position="12"/>
        <end position="32"/>
    </location>
</feature>
<evidence type="ECO:0000256" key="10">
    <source>
        <dbReference type="SAM" id="Phobius"/>
    </source>
</evidence>
<keyword evidence="3" id="KW-0813">Transport</keyword>
<feature type="compositionally biased region" description="Low complexity" evidence="9">
    <location>
        <begin position="1078"/>
        <end position="1087"/>
    </location>
</feature>
<dbReference type="GO" id="GO:0042910">
    <property type="term" value="F:xenobiotic transmembrane transporter activity"/>
    <property type="evidence" value="ECO:0007669"/>
    <property type="project" value="TreeGrafter"/>
</dbReference>
<dbReference type="InterPro" id="IPR001036">
    <property type="entry name" value="Acrflvin-R"/>
</dbReference>
<dbReference type="SUPFAM" id="SSF82693">
    <property type="entry name" value="Multidrug efflux transporter AcrB pore domain, PN1, PN2, PC1 and PC2 subdomains"/>
    <property type="match status" value="4"/>
</dbReference>
<sequence>MSRFFIDRPIFANVIAIMTMLVGFVTLSGLPIERYPDITPPTVLVATVYPGADAKVLADTVASPVEQEVNGVQGMLYMSSTCSSDGSYKLTVTFEVGTDLDEAQVLVQNRLAVALPRLPQEVQRQGVTAKKQSTNIIMAVSLISPDDRYDDLYLSNYASLRIKDELSRIYGVGEVMVIGSSNYGMRIWLDPEKLKARNLTTEDVLLAIREQNVQVAAGQVGQYPSAKNQGFQYNVTTLGRLSDPKEFADIIVKVDDSSFANVDDSSGAAARLTRVKDVARVELGSQVYDQWCEISGKPAGTLAVFQLPGANALDVAKKVEAAMKALRPSFPEGLDYIIPFNTTIFVDESIHEVYKTLFEAGVLVLIVILVFLQDWRAVLIPATTVPVTIIGAFAAMGMLGFSVNMLTLFGLVLAIGIVVDDAIVIVENAVHHIDRGGLPPREATIKAMDEVIGPVIGITLVLMAVFLPTAFLGGITGQLYRQFALTIAATAVISAINAVTLKPAQCAVYLRPTKAKKNIFYRAFNAIYDGCEAIYTAIIRRLVRHVAPMMLLFVILVGFTGWWFTQLPTGFLPTEDQGYAIVGIQLPDAASQIRTRAVVDQVSAILKKTPGVKGWFLIGGQSILDQAIASNAAAMYITYEPWEEREGKPGQSQDEILGNFMGQVQQVREAMVFAFPPPAIQGLGVSGGFQMQVEDRAGVGLTELQQVLDEMLASGNGQTGLAGLRSTFRSGVPMIYADVDRVKAKSLGVPLETIFGTLQTALGSAYVNDFNRFGRTYQVRVQADQRFRVEAEDIRRLEVRDKQGQMVPLGTLVKVEKRLGPQIIPRYNLYPSASISGAAAPGYSSGQAMKLMEEMAVRKLPASMGYDWTAMSYQEKKVGSQSIYVFAMAVLMVYLVLAAQYESWLLPAAVILVVPLALLGTVIAVAVRGMDNNIYTQIGIVLIIALASKNAILIVEFARELRTHGRSIIDAAIEASRLRFRPILMTSFAFILGIYPLVNATGAGAASRRSLGTAVFGGMLAATVLAVFFVPVFYVLMQRLSEWRHPLKTTPTPAGSGEASGHSHGDHSTTAGNGNGENGESSSLSGGDHALPDATH</sequence>
<feature type="transmembrane region" description="Helical" evidence="10">
    <location>
        <begin position="934"/>
        <end position="957"/>
    </location>
</feature>
<feature type="transmembrane region" description="Helical" evidence="10">
    <location>
        <begin position="483"/>
        <end position="501"/>
    </location>
</feature>
<feature type="transmembrane region" description="Helical" evidence="10">
    <location>
        <begin position="546"/>
        <end position="564"/>
    </location>
</feature>
<feature type="transmembrane region" description="Helical" evidence="10">
    <location>
        <begin position="904"/>
        <end position="928"/>
    </location>
</feature>
<evidence type="ECO:0000256" key="3">
    <source>
        <dbReference type="ARBA" id="ARBA00022448"/>
    </source>
</evidence>
<dbReference type="Gene3D" id="3.30.70.1320">
    <property type="entry name" value="Multidrug efflux transporter AcrB pore domain like"/>
    <property type="match status" value="1"/>
</dbReference>
<dbReference type="EMBL" id="CP155447">
    <property type="protein sequence ID" value="XBH01713.1"/>
    <property type="molecule type" value="Genomic_DNA"/>
</dbReference>
<dbReference type="PRINTS" id="PR00702">
    <property type="entry name" value="ACRIFLAVINRP"/>
</dbReference>
<feature type="transmembrane region" description="Helical" evidence="10">
    <location>
        <begin position="353"/>
        <end position="372"/>
    </location>
</feature>
<dbReference type="InterPro" id="IPR004764">
    <property type="entry name" value="MdtF-like"/>
</dbReference>
<dbReference type="RefSeq" id="WP_406694457.1">
    <property type="nucleotide sequence ID" value="NZ_CP155447.1"/>
</dbReference>
<keyword evidence="7 10" id="KW-1133">Transmembrane helix</keyword>
<keyword evidence="8 10" id="KW-0472">Membrane</keyword>
<dbReference type="Gene3D" id="3.30.70.1430">
    <property type="entry name" value="Multidrug efflux transporter AcrB pore domain"/>
    <property type="match status" value="2"/>
</dbReference>
<evidence type="ECO:0000256" key="5">
    <source>
        <dbReference type="ARBA" id="ARBA00022519"/>
    </source>
</evidence>
<feature type="region of interest" description="Disordered" evidence="9">
    <location>
        <begin position="1048"/>
        <end position="1096"/>
    </location>
</feature>
<dbReference type="SUPFAM" id="SSF82866">
    <property type="entry name" value="Multidrug efflux transporter AcrB transmembrane domain"/>
    <property type="match status" value="2"/>
</dbReference>
<evidence type="ECO:0000313" key="11">
    <source>
        <dbReference type="EMBL" id="XBH01713.1"/>
    </source>
</evidence>
<evidence type="ECO:0000256" key="8">
    <source>
        <dbReference type="ARBA" id="ARBA00023136"/>
    </source>
</evidence>
<feature type="transmembrane region" description="Helical" evidence="10">
    <location>
        <begin position="379"/>
        <end position="401"/>
    </location>
</feature>
<dbReference type="NCBIfam" id="NF000282">
    <property type="entry name" value="RND_permease_1"/>
    <property type="match status" value="1"/>
</dbReference>
<dbReference type="PANTHER" id="PTHR32063">
    <property type="match status" value="1"/>
</dbReference>
<proteinExistence type="inferred from homology"/>
<dbReference type="Gene3D" id="3.30.70.1440">
    <property type="entry name" value="Multidrug efflux transporter AcrB pore domain"/>
    <property type="match status" value="1"/>
</dbReference>
<feature type="transmembrane region" description="Helical" evidence="10">
    <location>
        <begin position="451"/>
        <end position="471"/>
    </location>
</feature>
<evidence type="ECO:0000256" key="7">
    <source>
        <dbReference type="ARBA" id="ARBA00022989"/>
    </source>
</evidence>
<protein>
    <submittedName>
        <fullName evidence="11">Multidrug efflux RND transporter permease subunit</fullName>
    </submittedName>
</protein>
<dbReference type="FunFam" id="3.30.70.1430:FF:000001">
    <property type="entry name" value="Efflux pump membrane transporter"/>
    <property type="match status" value="1"/>
</dbReference>
<dbReference type="NCBIfam" id="TIGR00915">
    <property type="entry name" value="2A0602"/>
    <property type="match status" value="1"/>
</dbReference>
<feature type="transmembrane region" description="Helical" evidence="10">
    <location>
        <begin position="978"/>
        <end position="998"/>
    </location>
</feature>
<dbReference type="GO" id="GO:0015562">
    <property type="term" value="F:efflux transmembrane transporter activity"/>
    <property type="evidence" value="ECO:0007669"/>
    <property type="project" value="InterPro"/>
</dbReference>
<gene>
    <name evidence="11" type="ORF">V5E97_25620</name>
</gene>
<keyword evidence="6 10" id="KW-0812">Transmembrane</keyword>
<keyword evidence="5" id="KW-0997">Cell inner membrane</keyword>
<dbReference type="GO" id="GO:0005886">
    <property type="term" value="C:plasma membrane"/>
    <property type="evidence" value="ECO:0007669"/>
    <property type="project" value="UniProtKB-SubCell"/>
</dbReference>
<comment type="subcellular location">
    <subcellularLocation>
        <location evidence="1">Cell inner membrane</location>
        <topology evidence="1">Multi-pass membrane protein</topology>
    </subcellularLocation>
</comment>
<feature type="transmembrane region" description="Helical" evidence="10">
    <location>
        <begin position="1010"/>
        <end position="1036"/>
    </location>
</feature>
<dbReference type="Gene3D" id="3.30.2090.10">
    <property type="entry name" value="Multidrug efflux transporter AcrB TolC docking domain, DN and DC subdomains"/>
    <property type="match status" value="2"/>
</dbReference>
<dbReference type="PANTHER" id="PTHR32063:SF11">
    <property type="entry name" value="CATION OR DRUG EFFLUX SYSTEM PROTEIN"/>
    <property type="match status" value="1"/>
</dbReference>
<evidence type="ECO:0000256" key="9">
    <source>
        <dbReference type="SAM" id="MobiDB-lite"/>
    </source>
</evidence>
<dbReference type="SUPFAM" id="SSF82714">
    <property type="entry name" value="Multidrug efflux transporter AcrB TolC docking domain, DN and DC subdomains"/>
    <property type="match status" value="2"/>
</dbReference>
<evidence type="ECO:0000256" key="4">
    <source>
        <dbReference type="ARBA" id="ARBA00022475"/>
    </source>
</evidence>
<feature type="transmembrane region" description="Helical" evidence="10">
    <location>
        <begin position="407"/>
        <end position="430"/>
    </location>
</feature>
<evidence type="ECO:0000256" key="2">
    <source>
        <dbReference type="ARBA" id="ARBA00010942"/>
    </source>
</evidence>
<dbReference type="InterPro" id="IPR027463">
    <property type="entry name" value="AcrB_DN_DC_subdom"/>
</dbReference>
<dbReference type="FunFam" id="1.20.1640.10:FF:000001">
    <property type="entry name" value="Efflux pump membrane transporter"/>
    <property type="match status" value="1"/>
</dbReference>
<name>A0AAU7C9C1_9BACT</name>
<accession>A0AAU7C9C1</accession>
<dbReference type="Pfam" id="PF00873">
    <property type="entry name" value="ACR_tran"/>
    <property type="match status" value="1"/>
</dbReference>